<evidence type="ECO:0000313" key="17">
    <source>
        <dbReference type="Proteomes" id="UP001501940"/>
    </source>
</evidence>
<dbReference type="InterPro" id="IPR036322">
    <property type="entry name" value="WD40_repeat_dom_sf"/>
</dbReference>
<evidence type="ECO:0000256" key="8">
    <source>
        <dbReference type="ARBA" id="ARBA00023212"/>
    </source>
</evidence>
<comment type="similarity">
    <text evidence="11">Belongs to the CFAP44 family.</text>
</comment>
<dbReference type="FunFam" id="2.130.10.10:FF:000401">
    <property type="entry name" value="Cilia- and flagella-associated protein 44"/>
    <property type="match status" value="1"/>
</dbReference>
<dbReference type="PROSITE" id="PS50082">
    <property type="entry name" value="WD_REPEATS_2"/>
    <property type="match status" value="2"/>
</dbReference>
<feature type="region of interest" description="Disordered" evidence="15">
    <location>
        <begin position="1"/>
        <end position="40"/>
    </location>
</feature>
<feature type="coiled-coil region" evidence="14">
    <location>
        <begin position="1538"/>
        <end position="1565"/>
    </location>
</feature>
<evidence type="ECO:0000256" key="10">
    <source>
        <dbReference type="ARBA" id="ARBA00055223"/>
    </source>
</evidence>
<evidence type="ECO:0000256" key="15">
    <source>
        <dbReference type="SAM" id="MobiDB-lite"/>
    </source>
</evidence>
<dbReference type="GeneTree" id="ENSGT00940000161555"/>
<feature type="repeat" description="WD" evidence="13">
    <location>
        <begin position="506"/>
        <end position="539"/>
    </location>
</feature>
<dbReference type="Gene3D" id="2.130.10.10">
    <property type="entry name" value="YVTN repeat-like/Quinoprotein amine dehydrogenase"/>
    <property type="match status" value="3"/>
</dbReference>
<feature type="compositionally biased region" description="Acidic residues" evidence="15">
    <location>
        <begin position="1212"/>
        <end position="1225"/>
    </location>
</feature>
<keyword evidence="2" id="KW-0963">Cytoplasm</keyword>
<reference evidence="16" key="3">
    <citation type="submission" date="2025-09" db="UniProtKB">
        <authorList>
            <consortium name="Ensembl"/>
        </authorList>
    </citation>
    <scope>IDENTIFICATION</scope>
</reference>
<proteinExistence type="inferred from homology"/>
<keyword evidence="5" id="KW-0282">Flagellum</keyword>
<keyword evidence="6 14" id="KW-0175">Coiled coil</keyword>
<comment type="subcellular location">
    <subcellularLocation>
        <location evidence="1">Cytoplasm</location>
        <location evidence="1">Cytoskeleton</location>
        <location evidence="1">Flagellum axoneme</location>
    </subcellularLocation>
</comment>
<keyword evidence="7" id="KW-0969">Cilium</keyword>
<evidence type="ECO:0000313" key="16">
    <source>
        <dbReference type="Ensembl" id="ENSAOCP00000001468.2"/>
    </source>
</evidence>
<organism evidence="16 17">
    <name type="scientific">Amphiprion ocellaris</name>
    <name type="common">Clown anemonefish</name>
    <dbReference type="NCBI Taxonomy" id="80972"/>
    <lineage>
        <taxon>Eukaryota</taxon>
        <taxon>Metazoa</taxon>
        <taxon>Chordata</taxon>
        <taxon>Craniata</taxon>
        <taxon>Vertebrata</taxon>
        <taxon>Euteleostomi</taxon>
        <taxon>Actinopterygii</taxon>
        <taxon>Neopterygii</taxon>
        <taxon>Teleostei</taxon>
        <taxon>Neoteleostei</taxon>
        <taxon>Acanthomorphata</taxon>
        <taxon>Ovalentaria</taxon>
        <taxon>Pomacentridae</taxon>
        <taxon>Amphiprion</taxon>
    </lineage>
</organism>
<dbReference type="STRING" id="80972.ENSAOCP00000001468"/>
<dbReference type="SMART" id="SM00320">
    <property type="entry name" value="WD40"/>
    <property type="match status" value="9"/>
</dbReference>
<feature type="region of interest" description="Disordered" evidence="15">
    <location>
        <begin position="1209"/>
        <end position="1239"/>
    </location>
</feature>
<feature type="compositionally biased region" description="Acidic residues" evidence="15">
    <location>
        <begin position="644"/>
        <end position="657"/>
    </location>
</feature>
<gene>
    <name evidence="16" type="primary">CFAP44</name>
</gene>
<keyword evidence="3 13" id="KW-0853">WD repeat</keyword>
<evidence type="ECO:0000256" key="5">
    <source>
        <dbReference type="ARBA" id="ARBA00022846"/>
    </source>
</evidence>
<dbReference type="InterPro" id="IPR015943">
    <property type="entry name" value="WD40/YVTN_repeat-like_dom_sf"/>
</dbReference>
<feature type="region of interest" description="Disordered" evidence="15">
    <location>
        <begin position="966"/>
        <end position="1016"/>
    </location>
</feature>
<feature type="coiled-coil region" evidence="14">
    <location>
        <begin position="849"/>
        <end position="878"/>
    </location>
</feature>
<feature type="region of interest" description="Disordered" evidence="15">
    <location>
        <begin position="1397"/>
        <end position="1428"/>
    </location>
</feature>
<sequence>MSDENTVSVTEEASEENTEGCDSGDPEMQQEAGGESEKQQLPANFYYKYEELHSKPSITPESEIPEHLLHLSHSFGYDSSRRSNLKLLDDRTLMFVAGNLLVLLDVFTEEQKYLRSFSGGGIGCIGVHPSRKYFVVAEKGNQPNIIVYEYPSLRPYRILRGGTELEYSFVDFNHDGSLLASVGGSPDYMLTLWEWKQEEVMLSCKAVSQDVYRVGFSSYNPGLLTSSGSAHIKFWKITTTFTGLKLQGVMGHFGKTVATDIEGFMELPDGKVVSGTDWGNLLLWDGNTIKVEICCKDGRSCHTGSVQPFALEDGQLMTFGSDGVIRGWDFEEINSADSNSVSSRMEVEPTNEMVVGHNVCLSSMIRSSTTDSFVWFAQDSSGAIWKLDLSFTNTSPDPECLFSFHSGSIQGLDVSKKSHLMATTTLDRSVRVFDFVSKREVTSSRFNQGGTALRWAPPLVNQTGGLLAAGFEDGVVRLLELCAAQRLHISDRNPEGDSKLRLKQAFKPHNAPVTAIAYERNGEILATGSSDSTVFFFTVGITYNPIGFIHVPGPVQAMEWSPHSHSENRLLVLCQSGHVVEVHSPDPDAQKPTKTFQLVDLPRRSFRFKSIKSRIKRDEEIARRQAVKKKQREERLEESKQQEAEQEEEEEEEEEELPPIYIPDPPSPLYCGFYSQPGQFWLSMGGYDSGYLYHCKFSENQDEDPNQQQDEPFDFLSVHNADDDPIHCVTFSSNRQLLLCGMHSGSIRVYPLQPGDLSLSSMDACWALNIHDNHYGHLRHLRCSHDDLFVLTAGDDGNIFSFSLLPPEELQRNLQRKTAKVPSPRVGVENETLAPDIEDPAAYSIETVKQKLENDRLRREAELKVAEKQRKFAELQKKFVQVVEDNQNLPEHVRLKPEELQLDQRFYEQAEKLKTQQVMEVRKQFSWEQERCSIALRKLQNWFRESLQVTVVAIQSDHRISTYRLPTFTKPLSHQSSSHRPHGDRDAAPQRRKSRAQSAKDGSRIEDQEVIRPPVAGTARMKLGDRQEERLRKAAEKAELARARIEKKKQEWDQIYAEKPDEDYEDPHDVQAIREAQENIGDVMVVKQPRINAMKKKEELVALDENIREKQLEMNRRIVALRDSKVLLVSRLEVQMQQLQKVQQHLKVHLHRPPPILPTLSPEETPEEKLQCSRAMLEKYRMLKEQRFESLKQEDQDGAVSLLEQLEKEMKEDEVEEKETEEEENMSLSASSETTEEEEAVNEDLSELEEDLQKEEEIRLLHKQNSLLEQMESSVCEFDSDLLLLRRQKQRLDCRLKLADLRLLTLFQEMMLLKQFDKRDGSLQEKLNGYMKEENSVTSKLQQCNKQLEEKKRDILKLQEREKSLTAAFQASLGENNKFEEFLTKVFKKKVKRVKKNEQTGSEEVEDSDEDSDEDDDWDDDYDSDTEEAALDDRVCPAGCEPELFENTLQLRERRLDVEELLVEEKKMAEALKREHDTLVKKEKSVKSSRTAVEDDLELINREKLQKMNELDVVVPLRLHQIEFVTKAWIPSDLSEALVLDKAELNRLQERIQELQADKIHQKDLYRQACQQQAKLIHDHKDMAAKIQVLEKQCNELMMTKFGKLVDLEALQMLSGNRRLEELKHEKLLKEAEYAKEIQQWDVKVEEARQNLMEVTRCNTEQLQRVTSLFEQKKELELKLNARQKKMGKQQFQNHKRHGDQEDIRRLQELVKTQSQQAQALRREISLLSCKGGHVLPPDQTRLPPLAPLPTPMSSIHTGKQGAHRRLKAQHSASRQGAN</sequence>
<feature type="compositionally biased region" description="Acidic residues" evidence="15">
    <location>
        <begin position="12"/>
        <end position="25"/>
    </location>
</feature>
<evidence type="ECO:0000256" key="7">
    <source>
        <dbReference type="ARBA" id="ARBA00023069"/>
    </source>
</evidence>
<feature type="region of interest" description="Disordered" evidence="15">
    <location>
        <begin position="626"/>
        <end position="661"/>
    </location>
</feature>
<keyword evidence="9" id="KW-0966">Cell projection</keyword>
<dbReference type="Ensembl" id="ENSAOCT00000013173.2">
    <property type="protein sequence ID" value="ENSAOCP00000001468.2"/>
    <property type="gene ID" value="ENSAOCG00000004467.2"/>
</dbReference>
<evidence type="ECO:0000256" key="4">
    <source>
        <dbReference type="ARBA" id="ARBA00022737"/>
    </source>
</evidence>
<evidence type="ECO:0000256" key="9">
    <source>
        <dbReference type="ARBA" id="ARBA00023273"/>
    </source>
</evidence>
<evidence type="ECO:0000256" key="3">
    <source>
        <dbReference type="ARBA" id="ARBA00022574"/>
    </source>
</evidence>
<feature type="compositionally biased region" description="Basic and acidic residues" evidence="15">
    <location>
        <begin position="1001"/>
        <end position="1010"/>
    </location>
</feature>
<dbReference type="PANTHER" id="PTHR14885">
    <property type="entry name" value="CILIA- AND FLAGELLA-ASSOCIATED PROTEIN 43-RELATED"/>
    <property type="match status" value="1"/>
</dbReference>
<evidence type="ECO:0000256" key="11">
    <source>
        <dbReference type="ARBA" id="ARBA00060934"/>
    </source>
</evidence>
<feature type="coiled-coil region" evidence="14">
    <location>
        <begin position="1455"/>
        <end position="1482"/>
    </location>
</feature>
<evidence type="ECO:0000256" key="1">
    <source>
        <dbReference type="ARBA" id="ARBA00004611"/>
    </source>
</evidence>
<dbReference type="GO" id="GO:0060285">
    <property type="term" value="P:cilium-dependent cell motility"/>
    <property type="evidence" value="ECO:0007669"/>
    <property type="project" value="UniProtKB-ARBA"/>
</dbReference>
<feature type="region of interest" description="Disordered" evidence="15">
    <location>
        <begin position="1731"/>
        <end position="1779"/>
    </location>
</feature>
<feature type="compositionally biased region" description="Basic and acidic residues" evidence="15">
    <location>
        <begin position="631"/>
        <end position="643"/>
    </location>
</feature>
<dbReference type="Proteomes" id="UP001501940">
    <property type="component" value="Chromosome 17"/>
</dbReference>
<feature type="coiled-coil region" evidence="14">
    <location>
        <begin position="1334"/>
        <end position="1368"/>
    </location>
</feature>
<keyword evidence="8" id="KW-0206">Cytoskeleton</keyword>
<evidence type="ECO:0000256" key="6">
    <source>
        <dbReference type="ARBA" id="ARBA00023054"/>
    </source>
</evidence>
<dbReference type="GO" id="GO:0003341">
    <property type="term" value="P:cilium movement"/>
    <property type="evidence" value="ECO:0007669"/>
    <property type="project" value="UniProtKB-ARBA"/>
</dbReference>
<comment type="function">
    <text evidence="10">Flagellar protein involved in sperm flagellum axoneme organization and function.</text>
</comment>
<name>A0A3Q1AK27_AMPOC</name>
<protein>
    <recommendedName>
        <fullName evidence="12">Cilia- and flagella-associated protein 44</fullName>
    </recommendedName>
</protein>
<feature type="compositionally biased region" description="Polar residues" evidence="15">
    <location>
        <begin position="1"/>
        <end position="11"/>
    </location>
</feature>
<evidence type="ECO:0000256" key="14">
    <source>
        <dbReference type="SAM" id="Coils"/>
    </source>
</evidence>
<feature type="coiled-coil region" evidence="14">
    <location>
        <begin position="1620"/>
        <end position="1651"/>
    </location>
</feature>
<evidence type="ECO:0000256" key="2">
    <source>
        <dbReference type="ARBA" id="ARBA00022490"/>
    </source>
</evidence>
<dbReference type="OMA" id="FIMDRVH"/>
<feature type="compositionally biased region" description="Acidic residues" evidence="15">
    <location>
        <begin position="1401"/>
        <end position="1428"/>
    </location>
</feature>
<dbReference type="PROSITE" id="PS50294">
    <property type="entry name" value="WD_REPEATS_REGION"/>
    <property type="match status" value="1"/>
</dbReference>
<reference evidence="16" key="2">
    <citation type="submission" date="2025-08" db="UniProtKB">
        <authorList>
            <consortium name="Ensembl"/>
        </authorList>
    </citation>
    <scope>IDENTIFICATION</scope>
</reference>
<evidence type="ECO:0000256" key="12">
    <source>
        <dbReference type="ARBA" id="ARBA00074727"/>
    </source>
</evidence>
<keyword evidence="17" id="KW-1185">Reference proteome</keyword>
<feature type="coiled-coil region" evidence="14">
    <location>
        <begin position="1024"/>
        <end position="1055"/>
    </location>
</feature>
<keyword evidence="4" id="KW-0677">Repeat</keyword>
<evidence type="ECO:0000256" key="13">
    <source>
        <dbReference type="PROSITE-ProRule" id="PRU00221"/>
    </source>
</evidence>
<dbReference type="SUPFAM" id="SSF50978">
    <property type="entry name" value="WD40 repeat-like"/>
    <property type="match status" value="2"/>
</dbReference>
<feature type="repeat" description="WD" evidence="13">
    <location>
        <begin position="402"/>
        <end position="443"/>
    </location>
</feature>
<accession>A0A3Q1AK27</accession>
<reference evidence="16 17" key="1">
    <citation type="submission" date="2022-01" db="EMBL/GenBank/DDBJ databases">
        <title>A chromosome-scale genome assembly of the false clownfish, Amphiprion ocellaris.</title>
        <authorList>
            <person name="Ryu T."/>
        </authorList>
    </citation>
    <scope>NUCLEOTIDE SEQUENCE [LARGE SCALE GENOMIC DNA]</scope>
</reference>
<dbReference type="InterPro" id="IPR001680">
    <property type="entry name" value="WD40_rpt"/>
</dbReference>
<dbReference type="PANTHER" id="PTHR14885:SF3">
    <property type="entry name" value="CILIA- AND FLAGELLA-ASSOCIATED PROTEIN 44"/>
    <property type="match status" value="1"/>
</dbReference>
<dbReference type="Pfam" id="PF00400">
    <property type="entry name" value="WD40"/>
    <property type="match status" value="3"/>
</dbReference>